<dbReference type="PANTHER" id="PTHR12993">
    <property type="entry name" value="N-ACETYLGLUCOSAMINYL-PHOSPHATIDYLINOSITOL DE-N-ACETYLASE-RELATED"/>
    <property type="match status" value="1"/>
</dbReference>
<comment type="similarity">
    <text evidence="1">Belongs to the PIGL family.</text>
</comment>
<dbReference type="AlphaFoldDB" id="A0AA35RL23"/>
<organism evidence="3 4">
    <name type="scientific">Geodia barretti</name>
    <name type="common">Barrett's horny sponge</name>
    <dbReference type="NCBI Taxonomy" id="519541"/>
    <lineage>
        <taxon>Eukaryota</taxon>
        <taxon>Metazoa</taxon>
        <taxon>Porifera</taxon>
        <taxon>Demospongiae</taxon>
        <taxon>Heteroscleromorpha</taxon>
        <taxon>Tetractinellida</taxon>
        <taxon>Astrophorina</taxon>
        <taxon>Geodiidae</taxon>
        <taxon>Geodia</taxon>
    </lineage>
</organism>
<dbReference type="PANTHER" id="PTHR12993:SF11">
    <property type="entry name" value="N-ACETYLGLUCOSAMINYL-PHOSPHATIDYLINOSITOL DE-N-ACETYLASE"/>
    <property type="match status" value="1"/>
</dbReference>
<protein>
    <recommendedName>
        <fullName evidence="2">N-acetylglucosaminylphosphatidylinositol deacetylase</fullName>
        <ecNumber evidence="2">3.5.1.89</ecNumber>
    </recommendedName>
</protein>
<dbReference type="EMBL" id="CASHTH010001270">
    <property type="protein sequence ID" value="CAI8013520.1"/>
    <property type="molecule type" value="Genomic_DNA"/>
</dbReference>
<name>A0AA35RL23_GEOBA</name>
<dbReference type="GO" id="GO:0000225">
    <property type="term" value="F:N-acetylglucosaminylphosphatidylinositol deacetylase activity"/>
    <property type="evidence" value="ECO:0007669"/>
    <property type="project" value="UniProtKB-EC"/>
</dbReference>
<dbReference type="EC" id="3.5.1.89" evidence="2"/>
<proteinExistence type="inferred from homology"/>
<dbReference type="SUPFAM" id="SSF102588">
    <property type="entry name" value="LmbE-like"/>
    <property type="match status" value="1"/>
</dbReference>
<gene>
    <name evidence="3" type="ORF">GBAR_LOCUS8559</name>
</gene>
<comment type="caution">
    <text evidence="3">The sequence shown here is derived from an EMBL/GenBank/DDBJ whole genome shotgun (WGS) entry which is preliminary data.</text>
</comment>
<dbReference type="Pfam" id="PF02585">
    <property type="entry name" value="PIG-L"/>
    <property type="match status" value="1"/>
</dbReference>
<dbReference type="Gene3D" id="3.40.50.10320">
    <property type="entry name" value="LmbE-like"/>
    <property type="match status" value="1"/>
</dbReference>
<evidence type="ECO:0000313" key="3">
    <source>
        <dbReference type="EMBL" id="CAI8013520.1"/>
    </source>
</evidence>
<dbReference type="InterPro" id="IPR024078">
    <property type="entry name" value="LmbE-like_dom_sf"/>
</dbReference>
<evidence type="ECO:0000256" key="2">
    <source>
        <dbReference type="ARBA" id="ARBA00012176"/>
    </source>
</evidence>
<sequence>MTSVLGDLSQLRVLAAFAHPDDEGFGSGGTLAMLVARGAQVTLVCATNGDVGEISDPLLATPETLAQVRQGELRDAMDVTGVADVRFLNYRDSGMAGTEENEHPDSLNQAYAATVIAQLRDIIKETRPNIVITHDPTGGYGHPDHRAVCQHTTEAFKLAADEKGQSLQSTQGKDDQASFLLYYVCFPRSNFQRMWRQMVEMDITPPFASQDVDLVGTPDEEVTTTLDVGTYVDIKIASLNCHRTQIDPNGPFSQLPEEMTREIMSKEYYTLVLPEDKSEKDDLLASL</sequence>
<dbReference type="InterPro" id="IPR003737">
    <property type="entry name" value="GlcNAc_PI_deacetylase-related"/>
</dbReference>
<dbReference type="Proteomes" id="UP001174909">
    <property type="component" value="Unassembled WGS sequence"/>
</dbReference>
<keyword evidence="4" id="KW-1185">Reference proteome</keyword>
<accession>A0AA35RL23</accession>
<reference evidence="3" key="1">
    <citation type="submission" date="2023-03" db="EMBL/GenBank/DDBJ databases">
        <authorList>
            <person name="Steffen K."/>
            <person name="Cardenas P."/>
        </authorList>
    </citation>
    <scope>NUCLEOTIDE SEQUENCE</scope>
</reference>
<evidence type="ECO:0000256" key="1">
    <source>
        <dbReference type="ARBA" id="ARBA00006066"/>
    </source>
</evidence>
<evidence type="ECO:0000313" key="4">
    <source>
        <dbReference type="Proteomes" id="UP001174909"/>
    </source>
</evidence>